<keyword evidence="4" id="KW-1185">Reference proteome</keyword>
<evidence type="ECO:0000313" key="4">
    <source>
        <dbReference type="Proteomes" id="UP000550729"/>
    </source>
</evidence>
<feature type="transmembrane region" description="Helical" evidence="2">
    <location>
        <begin position="27"/>
        <end position="55"/>
    </location>
</feature>
<feature type="transmembrane region" description="Helical" evidence="2">
    <location>
        <begin position="116"/>
        <end position="137"/>
    </location>
</feature>
<keyword evidence="2" id="KW-0472">Membrane</keyword>
<keyword evidence="2" id="KW-0812">Transmembrane</keyword>
<gene>
    <name evidence="3" type="ORF">HH308_21855</name>
</gene>
<accession>A0A848L063</accession>
<organism evidence="3 4">
    <name type="scientific">Gordonia asplenii</name>
    <dbReference type="NCBI Taxonomy" id="2725283"/>
    <lineage>
        <taxon>Bacteria</taxon>
        <taxon>Bacillati</taxon>
        <taxon>Actinomycetota</taxon>
        <taxon>Actinomycetes</taxon>
        <taxon>Mycobacteriales</taxon>
        <taxon>Gordoniaceae</taxon>
        <taxon>Gordonia</taxon>
    </lineage>
</organism>
<keyword evidence="2" id="KW-1133">Transmembrane helix</keyword>
<feature type="transmembrane region" description="Helical" evidence="2">
    <location>
        <begin position="84"/>
        <end position="104"/>
    </location>
</feature>
<feature type="transmembrane region" description="Helical" evidence="2">
    <location>
        <begin position="143"/>
        <end position="163"/>
    </location>
</feature>
<dbReference type="AlphaFoldDB" id="A0A848L063"/>
<evidence type="ECO:0000313" key="3">
    <source>
        <dbReference type="EMBL" id="NMO03862.1"/>
    </source>
</evidence>
<name>A0A848L063_9ACTN</name>
<dbReference type="RefSeq" id="WP_170196370.1">
    <property type="nucleotide sequence ID" value="NZ_JABBNB010000028.1"/>
</dbReference>
<reference evidence="3 4" key="1">
    <citation type="submission" date="2020-04" db="EMBL/GenBank/DDBJ databases">
        <title>Gordonia sp. nov. TBRC 11910.</title>
        <authorList>
            <person name="Suriyachadkun C."/>
        </authorList>
    </citation>
    <scope>NUCLEOTIDE SEQUENCE [LARGE SCALE GENOMIC DNA]</scope>
    <source>
        <strain evidence="3 4">TBRC 11910</strain>
    </source>
</reference>
<proteinExistence type="predicted"/>
<evidence type="ECO:0000256" key="2">
    <source>
        <dbReference type="SAM" id="Phobius"/>
    </source>
</evidence>
<dbReference type="Proteomes" id="UP000550729">
    <property type="component" value="Unassembled WGS sequence"/>
</dbReference>
<comment type="caution">
    <text evidence="3">The sequence shown here is derived from an EMBL/GenBank/DDBJ whole genome shotgun (WGS) entry which is preliminary data.</text>
</comment>
<feature type="region of interest" description="Disordered" evidence="1">
    <location>
        <begin position="1"/>
        <end position="22"/>
    </location>
</feature>
<protein>
    <submittedName>
        <fullName evidence="3">Uncharacterized protein</fullName>
    </submittedName>
</protein>
<evidence type="ECO:0000256" key="1">
    <source>
        <dbReference type="SAM" id="MobiDB-lite"/>
    </source>
</evidence>
<dbReference type="EMBL" id="JABBNB010000028">
    <property type="protein sequence ID" value="NMO03862.1"/>
    <property type="molecule type" value="Genomic_DNA"/>
</dbReference>
<sequence length="165" mass="17034">MTDQLPQTGVPQGKTQQAPSGEQGNPFAGFSIGAVIALVGAILALASYPLVWYIAKDDNDATINGFGSTHSTASTEVTFESSKIHWAVLAAGIGMLIVVVARFIGRYSAEWVRPTFIIPVIGVAGAIVSAVFVDGAFKLGIGVYLAIVGSLLMLAGGVIIASLKK</sequence>